<dbReference type="InterPro" id="IPR005586">
    <property type="entry name" value="ABC_trans_aux"/>
</dbReference>
<name>A0A2U1CSE6_9BURK</name>
<evidence type="ECO:0000313" key="2">
    <source>
        <dbReference type="EMBL" id="PVY68815.1"/>
    </source>
</evidence>
<dbReference type="OrthoDB" id="5795476at2"/>
<protein>
    <submittedName>
        <fullName evidence="2">Cholesterol transport system auxiliary component</fullName>
    </submittedName>
</protein>
<feature type="domain" description="ABC-type transport auxiliary lipoprotein component" evidence="1">
    <location>
        <begin position="54"/>
        <end position="203"/>
    </location>
</feature>
<reference evidence="2 3" key="1">
    <citation type="submission" date="2018-04" db="EMBL/GenBank/DDBJ databases">
        <title>Genomic Encyclopedia of Type Strains, Phase IV (KMG-IV): sequencing the most valuable type-strain genomes for metagenomic binning, comparative biology and taxonomic classification.</title>
        <authorList>
            <person name="Goeker M."/>
        </authorList>
    </citation>
    <scope>NUCLEOTIDE SEQUENCE [LARGE SCALE GENOMIC DNA]</scope>
    <source>
        <strain evidence="2 3">DSM 10065</strain>
    </source>
</reference>
<sequence>MRHSTAPAGQFVKTIGACLTAALLLLSGCALLPASETLTFYRLPPSGLALPADGQRSAPMAAVLRVATPAGNRAVDSTRILVVPEADRVSAYKGARWSDRVPVLLRDRLIESFRDAGLFRAVVTDSGNLGADLELSSDLSQFHVIYRSGSPVAVVSLEATLVGPASSRILAARRFYAEQAVQGKEVPEVVQAFGSAVDQLTVQLLEWTRAQAQAGGGAR</sequence>
<dbReference type="Pfam" id="PF03886">
    <property type="entry name" value="ABC_trans_aux"/>
    <property type="match status" value="1"/>
</dbReference>
<gene>
    <name evidence="2" type="ORF">C7440_1226</name>
</gene>
<dbReference type="PROSITE" id="PS51257">
    <property type="entry name" value="PROKAR_LIPOPROTEIN"/>
    <property type="match status" value="1"/>
</dbReference>
<proteinExistence type="predicted"/>
<dbReference type="RefSeq" id="WP_017525404.1">
    <property type="nucleotide sequence ID" value="NZ_JACCEX010000001.1"/>
</dbReference>
<dbReference type="Proteomes" id="UP000246145">
    <property type="component" value="Unassembled WGS sequence"/>
</dbReference>
<evidence type="ECO:0000259" key="1">
    <source>
        <dbReference type="Pfam" id="PF03886"/>
    </source>
</evidence>
<comment type="caution">
    <text evidence="2">The sequence shown here is derived from an EMBL/GenBank/DDBJ whole genome shotgun (WGS) entry which is preliminary data.</text>
</comment>
<accession>A0A2U1CSE6</accession>
<dbReference type="AlphaFoldDB" id="A0A2U1CSE6"/>
<evidence type="ECO:0000313" key="3">
    <source>
        <dbReference type="Proteomes" id="UP000246145"/>
    </source>
</evidence>
<dbReference type="STRING" id="1231391.GCA_000308195_03055"/>
<dbReference type="Gene3D" id="3.40.50.10610">
    <property type="entry name" value="ABC-type transport auxiliary lipoprotein component"/>
    <property type="match status" value="1"/>
</dbReference>
<keyword evidence="3" id="KW-1185">Reference proteome</keyword>
<dbReference type="EMBL" id="QEKO01000001">
    <property type="protein sequence ID" value="PVY68815.1"/>
    <property type="molecule type" value="Genomic_DNA"/>
</dbReference>
<organism evidence="2 3">
    <name type="scientific">Pusillimonas noertemannii</name>
    <dbReference type="NCBI Taxonomy" id="305977"/>
    <lineage>
        <taxon>Bacteria</taxon>
        <taxon>Pseudomonadati</taxon>
        <taxon>Pseudomonadota</taxon>
        <taxon>Betaproteobacteria</taxon>
        <taxon>Burkholderiales</taxon>
        <taxon>Alcaligenaceae</taxon>
        <taxon>Pusillimonas</taxon>
    </lineage>
</organism>
<dbReference type="SUPFAM" id="SSF159594">
    <property type="entry name" value="XCC0632-like"/>
    <property type="match status" value="1"/>
</dbReference>